<dbReference type="GO" id="GO:0003677">
    <property type="term" value="F:DNA binding"/>
    <property type="evidence" value="ECO:0007669"/>
    <property type="project" value="InterPro"/>
</dbReference>
<reference evidence="2 3" key="1">
    <citation type="submission" date="2015-03" db="EMBL/GenBank/DDBJ databases">
        <authorList>
            <person name="Urmite Genomes"/>
        </authorList>
    </citation>
    <scope>NUCLEOTIDE SEQUENCE [LARGE SCALE GENOMIC DNA]</scope>
    <source>
        <strain evidence="2 3">CSUR P1491</strain>
    </source>
</reference>
<dbReference type="InterPro" id="IPR001387">
    <property type="entry name" value="Cro/C1-type_HTH"/>
</dbReference>
<evidence type="ECO:0000313" key="3">
    <source>
        <dbReference type="Proteomes" id="UP000199251"/>
    </source>
</evidence>
<feature type="region of interest" description="Disordered" evidence="1">
    <location>
        <begin position="1"/>
        <end position="25"/>
    </location>
</feature>
<dbReference type="InterPro" id="IPR010982">
    <property type="entry name" value="Lambda_DNA-bd_dom_sf"/>
</dbReference>
<feature type="region of interest" description="Disordered" evidence="1">
    <location>
        <begin position="89"/>
        <end position="114"/>
    </location>
</feature>
<dbReference type="OrthoDB" id="4707119at2"/>
<accession>A0A0E4H603</accession>
<protein>
    <submittedName>
        <fullName evidence="2">Putative alanine rich protein</fullName>
    </submittedName>
</protein>
<dbReference type="AlphaFoldDB" id="A0A0E4H603"/>
<dbReference type="Gene3D" id="1.10.260.40">
    <property type="entry name" value="lambda repressor-like DNA-binding domains"/>
    <property type="match status" value="1"/>
</dbReference>
<dbReference type="Proteomes" id="UP000199251">
    <property type="component" value="Unassembled WGS sequence"/>
</dbReference>
<organism evidence="2 3">
    <name type="scientific">Mycobacterium lentiflavum</name>
    <dbReference type="NCBI Taxonomy" id="141349"/>
    <lineage>
        <taxon>Bacteria</taxon>
        <taxon>Bacillati</taxon>
        <taxon>Actinomycetota</taxon>
        <taxon>Actinomycetes</taxon>
        <taxon>Mycobacteriales</taxon>
        <taxon>Mycobacteriaceae</taxon>
        <taxon>Mycobacterium</taxon>
        <taxon>Mycobacterium simiae complex</taxon>
    </lineage>
</organism>
<evidence type="ECO:0000313" key="2">
    <source>
        <dbReference type="EMBL" id="CQD24560.1"/>
    </source>
</evidence>
<dbReference type="SUPFAM" id="SSF47413">
    <property type="entry name" value="lambda repressor-like DNA-binding domains"/>
    <property type="match status" value="1"/>
</dbReference>
<dbReference type="EMBL" id="CTEE01000003">
    <property type="protein sequence ID" value="CQD24560.1"/>
    <property type="molecule type" value="Genomic_DNA"/>
</dbReference>
<dbReference type="STRING" id="141349.BN1232_06261"/>
<sequence length="217" mass="23159">MDSRYRRDAVSTSAPTDETPLERVGKAVADRRLEVGFETQRELAEAADVSLNTAALLERGKSFPHRVNRAKFEDALQWPRGALDALRRGQPIPQSAPRPATAPTPTPAPTDPRTNLQALGIATAVAAIAATCTQILVSQSNNPQAKAALRDLDTQLLQLESLIAASLPHVGGSSFSETMSALTQLHEYRDIIRDAAADESATPSAGAPRTRMASARS</sequence>
<feature type="region of interest" description="Disordered" evidence="1">
    <location>
        <begin position="196"/>
        <end position="217"/>
    </location>
</feature>
<dbReference type="CDD" id="cd00093">
    <property type="entry name" value="HTH_XRE"/>
    <property type="match status" value="1"/>
</dbReference>
<evidence type="ECO:0000256" key="1">
    <source>
        <dbReference type="SAM" id="MobiDB-lite"/>
    </source>
</evidence>
<name>A0A0E4H603_MYCLN</name>
<proteinExistence type="predicted"/>
<feature type="compositionally biased region" description="Pro residues" evidence="1">
    <location>
        <begin position="94"/>
        <end position="110"/>
    </location>
</feature>
<gene>
    <name evidence="2" type="ORF">BN1232_06261</name>
</gene>